<dbReference type="Proteomes" id="UP000006882">
    <property type="component" value="Chromosome G1"/>
</dbReference>
<dbReference type="Gramene" id="ONI31925">
    <property type="protein sequence ID" value="ONI31925"/>
    <property type="gene ID" value="PRUPE_1G339600"/>
</dbReference>
<reference evidence="2 3" key="1">
    <citation type="journal article" date="2013" name="Nat. Genet.">
        <title>The high-quality draft genome of peach (Prunus persica) identifies unique patterns of genetic diversity, domestication and genome evolution.</title>
        <authorList>
            <consortium name="International Peach Genome Initiative"/>
            <person name="Verde I."/>
            <person name="Abbott A.G."/>
            <person name="Scalabrin S."/>
            <person name="Jung S."/>
            <person name="Shu S."/>
            <person name="Marroni F."/>
            <person name="Zhebentyayeva T."/>
            <person name="Dettori M.T."/>
            <person name="Grimwood J."/>
            <person name="Cattonaro F."/>
            <person name="Zuccolo A."/>
            <person name="Rossini L."/>
            <person name="Jenkins J."/>
            <person name="Vendramin E."/>
            <person name="Meisel L.A."/>
            <person name="Decroocq V."/>
            <person name="Sosinski B."/>
            <person name="Prochnik S."/>
            <person name="Mitros T."/>
            <person name="Policriti A."/>
            <person name="Cipriani G."/>
            <person name="Dondini L."/>
            <person name="Ficklin S."/>
            <person name="Goodstein D.M."/>
            <person name="Xuan P."/>
            <person name="Del Fabbro C."/>
            <person name="Aramini V."/>
            <person name="Copetti D."/>
            <person name="Gonzalez S."/>
            <person name="Horner D.S."/>
            <person name="Falchi R."/>
            <person name="Lucas S."/>
            <person name="Mica E."/>
            <person name="Maldonado J."/>
            <person name="Lazzari B."/>
            <person name="Bielenberg D."/>
            <person name="Pirona R."/>
            <person name="Miculan M."/>
            <person name="Barakat A."/>
            <person name="Testolin R."/>
            <person name="Stella A."/>
            <person name="Tartarini S."/>
            <person name="Tonutti P."/>
            <person name="Arus P."/>
            <person name="Orellana A."/>
            <person name="Wells C."/>
            <person name="Main D."/>
            <person name="Vizzotto G."/>
            <person name="Silva H."/>
            <person name="Salamini F."/>
            <person name="Schmutz J."/>
            <person name="Morgante M."/>
            <person name="Rokhsar D.S."/>
        </authorList>
    </citation>
    <scope>NUCLEOTIDE SEQUENCE [LARGE SCALE GENOMIC DNA]</scope>
    <source>
        <strain evidence="3">cv. Nemared</strain>
    </source>
</reference>
<dbReference type="InterPro" id="IPR039933">
    <property type="entry name" value="XRI1"/>
</dbReference>
<dbReference type="GO" id="GO:0007140">
    <property type="term" value="P:male meiotic nuclear division"/>
    <property type="evidence" value="ECO:0007669"/>
    <property type="project" value="InterPro"/>
</dbReference>
<accession>A0A251RA09</accession>
<evidence type="ECO:0008006" key="4">
    <source>
        <dbReference type="Google" id="ProtNLM"/>
    </source>
</evidence>
<protein>
    <recommendedName>
        <fullName evidence="4">Protein XRI1</fullName>
    </recommendedName>
</protein>
<feature type="region of interest" description="Disordered" evidence="1">
    <location>
        <begin position="174"/>
        <end position="228"/>
    </location>
</feature>
<keyword evidence="3" id="KW-1185">Reference proteome</keyword>
<sequence length="315" mass="34450">MGLIPSRSYISFISDQIILSLSMAYTSSSLYSSSLAWDSHNNHLGLVNNTDRMSLAMDEYMMMTMMMKAPCCSPPLVDQSDFSTGYLEDALLEFSEPSKRRRVLLYTDNEINHSATTTSVLEKSHWNSHWEFSENFDCMTQLTSSSALSVLPGDPVSITTPISRVCEETNRVTKINTAEEAPMPAPEAIDSSSSSSYKEDSANTNSDYLPARPAAVVGGSSSDEKRRKKKGVIRKVVYPFALVKPGGVEGDITLNDINERILMPPTRPVRHPVGDFACRPCVSADGPGLSGKAVVALTRIHTQGRGTITIIRTKG</sequence>
<organism evidence="2 3">
    <name type="scientific">Prunus persica</name>
    <name type="common">Peach</name>
    <name type="synonym">Amygdalus persica</name>
    <dbReference type="NCBI Taxonomy" id="3760"/>
    <lineage>
        <taxon>Eukaryota</taxon>
        <taxon>Viridiplantae</taxon>
        <taxon>Streptophyta</taxon>
        <taxon>Embryophyta</taxon>
        <taxon>Tracheophyta</taxon>
        <taxon>Spermatophyta</taxon>
        <taxon>Magnoliopsida</taxon>
        <taxon>eudicotyledons</taxon>
        <taxon>Gunneridae</taxon>
        <taxon>Pentapetalae</taxon>
        <taxon>rosids</taxon>
        <taxon>fabids</taxon>
        <taxon>Rosales</taxon>
        <taxon>Rosaceae</taxon>
        <taxon>Amygdaloideae</taxon>
        <taxon>Amygdaleae</taxon>
        <taxon>Prunus</taxon>
    </lineage>
</organism>
<evidence type="ECO:0000313" key="3">
    <source>
        <dbReference type="Proteomes" id="UP000006882"/>
    </source>
</evidence>
<dbReference type="PANTHER" id="PTHR33385:SF18">
    <property type="entry name" value="XRI1-LIKE PROTEIN"/>
    <property type="match status" value="1"/>
</dbReference>
<dbReference type="OrthoDB" id="691244at2759"/>
<feature type="compositionally biased region" description="Low complexity" evidence="1">
    <location>
        <begin position="178"/>
        <end position="196"/>
    </location>
</feature>
<proteinExistence type="predicted"/>
<evidence type="ECO:0000313" key="2">
    <source>
        <dbReference type="EMBL" id="ONI31925.1"/>
    </source>
</evidence>
<dbReference type="STRING" id="3760.A0A251RA09"/>
<dbReference type="GO" id="GO:0007143">
    <property type="term" value="P:female meiotic nuclear division"/>
    <property type="evidence" value="ECO:0007669"/>
    <property type="project" value="InterPro"/>
</dbReference>
<name>A0A251RA09_PRUPE</name>
<dbReference type="eggNOG" id="ENOG502QT5Y">
    <property type="taxonomic scope" value="Eukaryota"/>
</dbReference>
<gene>
    <name evidence="2" type="ORF">PRUPE_1G339600</name>
</gene>
<evidence type="ECO:0000256" key="1">
    <source>
        <dbReference type="SAM" id="MobiDB-lite"/>
    </source>
</evidence>
<dbReference type="PANTHER" id="PTHR33385">
    <property type="entry name" value="PROTEIN XRI1"/>
    <property type="match status" value="1"/>
</dbReference>
<dbReference type="AlphaFoldDB" id="A0A251RA09"/>
<dbReference type="EMBL" id="CM007651">
    <property type="protein sequence ID" value="ONI31925.1"/>
    <property type="molecule type" value="Genomic_DNA"/>
</dbReference>